<keyword evidence="8" id="KW-1185">Reference proteome</keyword>
<dbReference type="Proteomes" id="UP000831537">
    <property type="component" value="Chromosome"/>
</dbReference>
<evidence type="ECO:0000313" key="8">
    <source>
        <dbReference type="Proteomes" id="UP000831537"/>
    </source>
</evidence>
<evidence type="ECO:0000256" key="2">
    <source>
        <dbReference type="ARBA" id="ARBA00007301"/>
    </source>
</evidence>
<dbReference type="InterPro" id="IPR012349">
    <property type="entry name" value="Split_barrel_FMN-bd"/>
</dbReference>
<dbReference type="InterPro" id="IPR019740">
    <property type="entry name" value="Pyridox_Oxase_CS"/>
</dbReference>
<name>A0ABY4GJT0_9BACI</name>
<keyword evidence="5" id="KW-0560">Oxidoreductase</keyword>
<dbReference type="EMBL" id="CP095071">
    <property type="protein sequence ID" value="UOQ84450.1"/>
    <property type="molecule type" value="Genomic_DNA"/>
</dbReference>
<keyword evidence="3" id="KW-0285">Flavoprotein</keyword>
<dbReference type="InterPro" id="IPR000659">
    <property type="entry name" value="Pyridox_Oxase"/>
</dbReference>
<gene>
    <name evidence="7" type="ORF">MUN87_17410</name>
</gene>
<comment type="similarity">
    <text evidence="2">Belongs to the pyridoxamine 5'-phosphate oxidase family.</text>
</comment>
<dbReference type="Gene3D" id="2.30.110.10">
    <property type="entry name" value="Electron Transport, Fmn-binding Protein, Chain A"/>
    <property type="match status" value="1"/>
</dbReference>
<evidence type="ECO:0000256" key="4">
    <source>
        <dbReference type="ARBA" id="ARBA00022643"/>
    </source>
</evidence>
<evidence type="ECO:0000256" key="1">
    <source>
        <dbReference type="ARBA" id="ARBA00001917"/>
    </source>
</evidence>
<evidence type="ECO:0000259" key="6">
    <source>
        <dbReference type="Pfam" id="PF10590"/>
    </source>
</evidence>
<dbReference type="Pfam" id="PF10590">
    <property type="entry name" value="PNP_phzG_C"/>
    <property type="match status" value="1"/>
</dbReference>
<keyword evidence="4" id="KW-0288">FMN</keyword>
<organism evidence="7 8">
    <name type="scientific">Gracilibacillus salinarum</name>
    <dbReference type="NCBI Taxonomy" id="2932255"/>
    <lineage>
        <taxon>Bacteria</taxon>
        <taxon>Bacillati</taxon>
        <taxon>Bacillota</taxon>
        <taxon>Bacilli</taxon>
        <taxon>Bacillales</taxon>
        <taxon>Bacillaceae</taxon>
        <taxon>Gracilibacillus</taxon>
    </lineage>
</organism>
<reference evidence="7 8" key="1">
    <citation type="submission" date="2022-04" db="EMBL/GenBank/DDBJ databases">
        <title>Gracilibacillus sp. isolated from saltern.</title>
        <authorList>
            <person name="Won M."/>
            <person name="Lee C.-M."/>
            <person name="Woen H.-Y."/>
            <person name="Kwon S.-W."/>
        </authorList>
    </citation>
    <scope>NUCLEOTIDE SEQUENCE [LARGE SCALE GENOMIC DNA]</scope>
    <source>
        <strain evidence="7 8">SSPM10-3</strain>
    </source>
</reference>
<comment type="cofactor">
    <cofactor evidence="1">
        <name>FMN</name>
        <dbReference type="ChEBI" id="CHEBI:58210"/>
    </cofactor>
</comment>
<evidence type="ECO:0000256" key="5">
    <source>
        <dbReference type="ARBA" id="ARBA00023002"/>
    </source>
</evidence>
<sequence>MSAVASAKDFLQRSSEARALALIGHQSKEMKQSQMLDDALLKTKELIREAPDTLSAYWKLYEVTADEVEFWQGNPERKHTRVQYQRNDDGHWRHRFLWP</sequence>
<accession>A0ABY4GJT0</accession>
<dbReference type="PANTHER" id="PTHR10851:SF0">
    <property type="entry name" value="PYRIDOXINE-5'-PHOSPHATE OXIDASE"/>
    <property type="match status" value="1"/>
</dbReference>
<dbReference type="SUPFAM" id="SSF50475">
    <property type="entry name" value="FMN-binding split barrel"/>
    <property type="match status" value="1"/>
</dbReference>
<proteinExistence type="inferred from homology"/>
<dbReference type="PANTHER" id="PTHR10851">
    <property type="entry name" value="PYRIDOXINE-5-PHOSPHATE OXIDASE"/>
    <property type="match status" value="1"/>
</dbReference>
<feature type="domain" description="Pyridoxine 5'-phosphate oxidase dimerisation C-terminal" evidence="6">
    <location>
        <begin position="58"/>
        <end position="99"/>
    </location>
</feature>
<evidence type="ECO:0000313" key="7">
    <source>
        <dbReference type="EMBL" id="UOQ84450.1"/>
    </source>
</evidence>
<dbReference type="PROSITE" id="PS01064">
    <property type="entry name" value="PYRIDOX_OXIDASE"/>
    <property type="match status" value="1"/>
</dbReference>
<evidence type="ECO:0000256" key="3">
    <source>
        <dbReference type="ARBA" id="ARBA00022630"/>
    </source>
</evidence>
<dbReference type="RefSeq" id="WP_244742208.1">
    <property type="nucleotide sequence ID" value="NZ_CP095071.1"/>
</dbReference>
<dbReference type="InterPro" id="IPR019576">
    <property type="entry name" value="Pyridoxamine_oxidase_dimer_C"/>
</dbReference>
<protein>
    <submittedName>
        <fullName evidence="7">FMN-binding protein</fullName>
    </submittedName>
</protein>